<feature type="compositionally biased region" description="Low complexity" evidence="1">
    <location>
        <begin position="177"/>
        <end position="186"/>
    </location>
</feature>
<dbReference type="PROSITE" id="PS51998">
    <property type="entry name" value="DEK_C"/>
    <property type="match status" value="1"/>
</dbReference>
<dbReference type="EMBL" id="KZ819188">
    <property type="protein sequence ID" value="PWZ03406.1"/>
    <property type="molecule type" value="Genomic_DNA"/>
</dbReference>
<dbReference type="SMART" id="SM00151">
    <property type="entry name" value="SWIB"/>
    <property type="match status" value="1"/>
</dbReference>
<protein>
    <submittedName>
        <fullName evidence="4">SWIB-domain-containing protein</fullName>
    </submittedName>
</protein>
<dbReference type="InterPro" id="IPR019835">
    <property type="entry name" value="SWIB_domain"/>
</dbReference>
<evidence type="ECO:0000259" key="2">
    <source>
        <dbReference type="PROSITE" id="PS51925"/>
    </source>
</evidence>
<dbReference type="CDD" id="cd10567">
    <property type="entry name" value="SWIB-MDM2_like"/>
    <property type="match status" value="1"/>
</dbReference>
<reference evidence="4 5" key="1">
    <citation type="journal article" date="2018" name="Mol. Biol. Evol.">
        <title>Broad Genomic Sampling Reveals a Smut Pathogenic Ancestry of the Fungal Clade Ustilaginomycotina.</title>
        <authorList>
            <person name="Kijpornyongpan T."/>
            <person name="Mondo S.J."/>
            <person name="Barry K."/>
            <person name="Sandor L."/>
            <person name="Lee J."/>
            <person name="Lipzen A."/>
            <person name="Pangilinan J."/>
            <person name="LaButti K."/>
            <person name="Hainaut M."/>
            <person name="Henrissat B."/>
            <person name="Grigoriev I.V."/>
            <person name="Spatafora J.W."/>
            <person name="Aime M.C."/>
        </authorList>
    </citation>
    <scope>NUCLEOTIDE SEQUENCE [LARGE SCALE GENOMIC DNA]</scope>
    <source>
        <strain evidence="4 5">MCA 3645</strain>
    </source>
</reference>
<dbReference type="Pfam" id="PF02201">
    <property type="entry name" value="SWIB"/>
    <property type="match status" value="1"/>
</dbReference>
<accession>A0A317XYN3</accession>
<proteinExistence type="predicted"/>
<dbReference type="OrthoDB" id="10251073at2759"/>
<evidence type="ECO:0000313" key="5">
    <source>
        <dbReference type="Proteomes" id="UP000246740"/>
    </source>
</evidence>
<dbReference type="Pfam" id="PF08766">
    <property type="entry name" value="DEK_C"/>
    <property type="match status" value="1"/>
</dbReference>
<gene>
    <name evidence="4" type="ORF">BCV70DRAFT_204184</name>
</gene>
<feature type="domain" description="DEK-C" evidence="3">
    <location>
        <begin position="9"/>
        <end position="70"/>
    </location>
</feature>
<dbReference type="InterPro" id="IPR003121">
    <property type="entry name" value="SWIB_MDM2_domain"/>
</dbReference>
<dbReference type="Proteomes" id="UP000246740">
    <property type="component" value="Unassembled WGS sequence"/>
</dbReference>
<evidence type="ECO:0000256" key="1">
    <source>
        <dbReference type="SAM" id="MobiDB-lite"/>
    </source>
</evidence>
<keyword evidence="5" id="KW-1185">Reference proteome</keyword>
<dbReference type="Gene3D" id="1.10.245.10">
    <property type="entry name" value="SWIB/MDM2 domain"/>
    <property type="match status" value="1"/>
</dbReference>
<evidence type="ECO:0000259" key="3">
    <source>
        <dbReference type="PROSITE" id="PS51998"/>
    </source>
</evidence>
<organism evidence="4 5">
    <name type="scientific">Testicularia cyperi</name>
    <dbReference type="NCBI Taxonomy" id="1882483"/>
    <lineage>
        <taxon>Eukaryota</taxon>
        <taxon>Fungi</taxon>
        <taxon>Dikarya</taxon>
        <taxon>Basidiomycota</taxon>
        <taxon>Ustilaginomycotina</taxon>
        <taxon>Ustilaginomycetes</taxon>
        <taxon>Ustilaginales</taxon>
        <taxon>Anthracoideaceae</taxon>
        <taxon>Testicularia</taxon>
    </lineage>
</organism>
<dbReference type="InterPro" id="IPR014876">
    <property type="entry name" value="DEK_C"/>
</dbReference>
<evidence type="ECO:0000313" key="4">
    <source>
        <dbReference type="EMBL" id="PWZ03406.1"/>
    </source>
</evidence>
<feature type="region of interest" description="Disordered" evidence="1">
    <location>
        <begin position="73"/>
        <end position="186"/>
    </location>
</feature>
<dbReference type="PANTHER" id="PTHR13844">
    <property type="entry name" value="SWI/SNF-RELATED MATRIX-ASSOCIATED ACTIN-DEPENDENT REGULATOR OF CHROMATIN SUBFAMILY D"/>
    <property type="match status" value="1"/>
</dbReference>
<sequence length="266" mass="27905">MSQPARLDTAIVAVLRPAIIQILNNADLSSVSAKKVRAQLAQLPPGSLPASLDLSASKKAVDEVIRDCFDQISKSMPAPPQASHSYNGGNSAPPSGGLALPGLGGVRGGHTPAQSSASPTPVKAAPKAASKAATAKSSTASNGTKVKAEAKPKKKVTKKRAATDEDEEDEPRKKRAANPNNPFNRPLILSPKLAEVCGGNEMPRHAVVKQLWAYIKGNNLQNESNKRQILCDGKLSGIFGKDVVDSFEMAKLIGSHLQKKEEAPSA</sequence>
<feature type="compositionally biased region" description="Low complexity" evidence="1">
    <location>
        <begin position="91"/>
        <end position="101"/>
    </location>
</feature>
<dbReference type="InParanoid" id="A0A317XYN3"/>
<dbReference type="PROSITE" id="PS51925">
    <property type="entry name" value="SWIB_MDM2"/>
    <property type="match status" value="1"/>
</dbReference>
<feature type="domain" description="DM2" evidence="2">
    <location>
        <begin position="182"/>
        <end position="259"/>
    </location>
</feature>
<dbReference type="InterPro" id="IPR036885">
    <property type="entry name" value="SWIB_MDM2_dom_sf"/>
</dbReference>
<feature type="compositionally biased region" description="Low complexity" evidence="1">
    <location>
        <begin position="115"/>
        <end position="145"/>
    </location>
</feature>
<dbReference type="SUPFAM" id="SSF47592">
    <property type="entry name" value="SWIB/MDM2 domain"/>
    <property type="match status" value="1"/>
</dbReference>
<name>A0A317XYN3_9BASI</name>
<dbReference type="STRING" id="1882483.A0A317XYN3"/>
<dbReference type="AlphaFoldDB" id="A0A317XYN3"/>